<dbReference type="EMBL" id="CP158294">
    <property type="protein sequence ID" value="XBV47668.1"/>
    <property type="molecule type" value="Genomic_DNA"/>
</dbReference>
<evidence type="ECO:0000256" key="1">
    <source>
        <dbReference type="SAM" id="Phobius"/>
    </source>
</evidence>
<dbReference type="RefSeq" id="WP_350262714.1">
    <property type="nucleotide sequence ID" value="NZ_CP158294.1"/>
</dbReference>
<organism evidence="2">
    <name type="scientific">Pantoea sp. BJ2</name>
    <dbReference type="NCBI Taxonomy" id="3141322"/>
    <lineage>
        <taxon>Bacteria</taxon>
        <taxon>Pseudomonadati</taxon>
        <taxon>Pseudomonadota</taxon>
        <taxon>Gammaproteobacteria</taxon>
        <taxon>Enterobacterales</taxon>
        <taxon>Erwiniaceae</taxon>
        <taxon>Pantoea</taxon>
    </lineage>
</organism>
<keyword evidence="1" id="KW-0812">Transmembrane</keyword>
<evidence type="ECO:0000313" key="2">
    <source>
        <dbReference type="EMBL" id="XBV47668.1"/>
    </source>
</evidence>
<name>A0AAU7U3V5_9GAMM</name>
<reference evidence="2" key="1">
    <citation type="submission" date="2024-06" db="EMBL/GenBank/DDBJ databases">
        <title>Multiomics insights into the TNT degradation mechanism by Pantoea sp. BJ2 isolated from an ammunition destruction site.</title>
        <authorList>
            <person name="Luo J."/>
        </authorList>
    </citation>
    <scope>NUCLEOTIDE SEQUENCE</scope>
    <source>
        <strain evidence="2">BJ2</strain>
        <plasmid evidence="2">plasmindB</plasmid>
    </source>
</reference>
<dbReference type="AlphaFoldDB" id="A0AAU7U3V5"/>
<keyword evidence="2" id="KW-0614">Plasmid</keyword>
<accession>A0AAU7U3V5</accession>
<protein>
    <submittedName>
        <fullName evidence="2">Uncharacterized protein</fullName>
    </submittedName>
</protein>
<geneLocation type="plasmid" evidence="2">
    <name>plasmindB</name>
</geneLocation>
<feature type="transmembrane region" description="Helical" evidence="1">
    <location>
        <begin position="38"/>
        <end position="56"/>
    </location>
</feature>
<feature type="transmembrane region" description="Helical" evidence="1">
    <location>
        <begin position="62"/>
        <end position="88"/>
    </location>
</feature>
<sequence length="177" mass="20139">MKITYDEIKRDSEVIAVEISSTNREIPSFFSPIKRIKYHLILYSFFSFLSYFLSPASEDKLVWFGILVFGALNWFFLMGFIFGYDYLFSMISSQKIKNLKLVKIFKRKLISYGIAWFLAIGVLGVISLSSELSIGALVIGNFLITIFGLFIFNIDASRYQLAGLLGTASAIKVNFKN</sequence>
<proteinExistence type="predicted"/>
<gene>
    <name evidence="2" type="ORF">AAF463_23815</name>
</gene>
<keyword evidence="1" id="KW-0472">Membrane</keyword>
<keyword evidence="1" id="KW-1133">Transmembrane helix</keyword>
<feature type="transmembrane region" description="Helical" evidence="1">
    <location>
        <begin position="109"/>
        <end position="128"/>
    </location>
</feature>
<feature type="transmembrane region" description="Helical" evidence="1">
    <location>
        <begin position="134"/>
        <end position="154"/>
    </location>
</feature>